<keyword evidence="3" id="KW-1185">Reference proteome</keyword>
<dbReference type="AlphaFoldDB" id="A0A8H4VIK7"/>
<proteinExistence type="predicted"/>
<evidence type="ECO:0000313" key="2">
    <source>
        <dbReference type="EMBL" id="KAF4612176.1"/>
    </source>
</evidence>
<accession>A0A8H4VIK7</accession>
<comment type="caution">
    <text evidence="2">The sequence shown here is derived from an EMBL/GenBank/DDBJ whole genome shotgun (WGS) entry which is preliminary data.</text>
</comment>
<evidence type="ECO:0000313" key="3">
    <source>
        <dbReference type="Proteomes" id="UP000521872"/>
    </source>
</evidence>
<dbReference type="Proteomes" id="UP000521872">
    <property type="component" value="Unassembled WGS sequence"/>
</dbReference>
<protein>
    <recommendedName>
        <fullName evidence="4">Arrestin-like N-terminal domain-containing protein</fullName>
    </recommendedName>
</protein>
<evidence type="ECO:0000256" key="1">
    <source>
        <dbReference type="SAM" id="MobiDB-lite"/>
    </source>
</evidence>
<dbReference type="InterPro" id="IPR014752">
    <property type="entry name" value="Arrestin-like_C"/>
</dbReference>
<feature type="compositionally biased region" description="Basic and acidic residues" evidence="1">
    <location>
        <begin position="484"/>
        <end position="493"/>
    </location>
</feature>
<gene>
    <name evidence="2" type="ORF">D9613_003991</name>
</gene>
<reference evidence="2 3" key="1">
    <citation type="submission" date="2019-12" db="EMBL/GenBank/DDBJ databases">
        <authorList>
            <person name="Floudas D."/>
            <person name="Bentzer J."/>
            <person name="Ahren D."/>
            <person name="Johansson T."/>
            <person name="Persson P."/>
            <person name="Tunlid A."/>
        </authorList>
    </citation>
    <scope>NUCLEOTIDE SEQUENCE [LARGE SCALE GENOMIC DNA]</scope>
    <source>
        <strain evidence="2 3">CBS 102.39</strain>
    </source>
</reference>
<organism evidence="2 3">
    <name type="scientific">Agrocybe pediades</name>
    <dbReference type="NCBI Taxonomy" id="84607"/>
    <lineage>
        <taxon>Eukaryota</taxon>
        <taxon>Fungi</taxon>
        <taxon>Dikarya</taxon>
        <taxon>Basidiomycota</taxon>
        <taxon>Agaricomycotina</taxon>
        <taxon>Agaricomycetes</taxon>
        <taxon>Agaricomycetidae</taxon>
        <taxon>Agaricales</taxon>
        <taxon>Agaricineae</taxon>
        <taxon>Strophariaceae</taxon>
        <taxon>Agrocybe</taxon>
    </lineage>
</organism>
<dbReference type="Gene3D" id="2.60.40.640">
    <property type="match status" value="1"/>
</dbReference>
<sequence>MASSPTSPDSAQTQDRAWRRFSLFRRLSTSSLNTLSSARSAQSSLPEYSPFDSNFPSAFPLESEADTADCDISYVASGSVSREPNLSVEGINIDDPSGPSRVPPQYSGILTAPLSLPTAGPDDGAPKKVAHIEHSFPIRANKPWATLLIFTRNSIPGLSVEKRVRKVPRFVGDGMVSGMVELDLESTQTIQAISVTLRGKIVTGYLADEAITFLDHKHVIWNTKSMGNPPTSSKSRNVYHGKKAAGKLLGSYQIPFNFPFPSLIDFQSYDAVLPEAVSPFSLASPASAISSSNDSPWANSDKKTPLGSPTNTAHLLEGRPGVSTQSHHVAVQADNRGKNDSICPAPPSFVETGVTACVQYELIKTPVSYIPSVKALPVSMKRKEAYRNGAIPPGPERDAEGWFALPKASIVGWLGGSRGRPLSVDCVLHIAHPLIYTRGAFIPCHLTYTGDDSDALTALCKPSSPNVHLVRRLRHFCPKGGDALPEHHEDRTRTTHNPEGFGGGSTNTWYAVLPPPAMGGKSKGSSLKTVRSEVGKAVWWKPPKDAPSELYTSYMSGELHLPMDMQPCCNCPVLQIEYFIEMLPPTVPTFEYKDGEDCVLASHPVQVATFHSLDSPFPVPFTRPSEPGTRSGPLE</sequence>
<evidence type="ECO:0008006" key="4">
    <source>
        <dbReference type="Google" id="ProtNLM"/>
    </source>
</evidence>
<name>A0A8H4VIK7_9AGAR</name>
<dbReference type="EMBL" id="JAACJL010000057">
    <property type="protein sequence ID" value="KAF4612176.1"/>
    <property type="molecule type" value="Genomic_DNA"/>
</dbReference>
<feature type="region of interest" description="Disordered" evidence="1">
    <location>
        <begin position="481"/>
        <end position="501"/>
    </location>
</feature>
<feature type="region of interest" description="Disordered" evidence="1">
    <location>
        <begin position="291"/>
        <end position="311"/>
    </location>
</feature>